<evidence type="ECO:0000256" key="1">
    <source>
        <dbReference type="ARBA" id="ARBA00022490"/>
    </source>
</evidence>
<dbReference type="GO" id="GO:0061133">
    <property type="term" value="F:endopeptidase activator activity"/>
    <property type="evidence" value="ECO:0007669"/>
    <property type="project" value="EnsemblFungi"/>
</dbReference>
<dbReference type="SUPFAM" id="SSF56235">
    <property type="entry name" value="N-terminal nucleophile aminohydrolases (Ntn hydrolases)"/>
    <property type="match status" value="1"/>
</dbReference>
<comment type="subcellular location">
    <subcellularLocation>
        <location evidence="5">Cytoplasm</location>
    </subcellularLocation>
    <subcellularLocation>
        <location evidence="5">Nucleus</location>
    </subcellularLocation>
</comment>
<reference evidence="6 7" key="1">
    <citation type="submission" date="2016-02" db="EMBL/GenBank/DDBJ databases">
        <title>Complete genome sequence and transcriptome regulation of the pentose utilising yeast Sugiyamaella lignohabitans.</title>
        <authorList>
            <person name="Bellasio M."/>
            <person name="Peymann A."/>
            <person name="Valli M."/>
            <person name="Sipitzky M."/>
            <person name="Graf A."/>
            <person name="Sauer M."/>
            <person name="Marx H."/>
            <person name="Mattanovich D."/>
        </authorList>
    </citation>
    <scope>NUCLEOTIDE SEQUENCE [LARGE SCALE GENOMIC DNA]</scope>
    <source>
        <strain evidence="6 7">CBS 10342</strain>
    </source>
</reference>
<dbReference type="PROSITE" id="PS51476">
    <property type="entry name" value="PROTEASOME_BETA_2"/>
    <property type="match status" value="1"/>
</dbReference>
<dbReference type="Gene3D" id="3.60.20.10">
    <property type="entry name" value="Glutamine Phosphoribosylpyrophosphate, subunit 1, domain 1"/>
    <property type="match status" value="1"/>
</dbReference>
<dbReference type="RefSeq" id="XP_018734999.1">
    <property type="nucleotide sequence ID" value="XM_018882740.1"/>
</dbReference>
<dbReference type="GO" id="GO:0043161">
    <property type="term" value="P:proteasome-mediated ubiquitin-dependent protein catabolic process"/>
    <property type="evidence" value="ECO:0007669"/>
    <property type="project" value="EnsemblFungi"/>
</dbReference>
<keyword evidence="1 5" id="KW-0963">Cytoplasm</keyword>
<dbReference type="GO" id="GO:0005789">
    <property type="term" value="C:endoplasmic reticulum membrane"/>
    <property type="evidence" value="ECO:0007669"/>
    <property type="project" value="EnsemblFungi"/>
</dbReference>
<protein>
    <recommendedName>
        <fullName evidence="5">Proteasome subunit beta</fullName>
    </recommendedName>
</protein>
<dbReference type="InterPro" id="IPR029055">
    <property type="entry name" value="Ntn_hydrolases_N"/>
</dbReference>
<dbReference type="InterPro" id="IPR023333">
    <property type="entry name" value="Proteasome_suB-type"/>
</dbReference>
<dbReference type="KEGG" id="slb:AWJ20_778"/>
<evidence type="ECO:0000313" key="7">
    <source>
        <dbReference type="Proteomes" id="UP000189580"/>
    </source>
</evidence>
<dbReference type="Proteomes" id="UP000189580">
    <property type="component" value="Chromosome a"/>
</dbReference>
<dbReference type="CDD" id="cd03758">
    <property type="entry name" value="proteasome_beta_type_2"/>
    <property type="match status" value="1"/>
</dbReference>
<dbReference type="Pfam" id="PF00227">
    <property type="entry name" value="Proteasome"/>
    <property type="match status" value="1"/>
</dbReference>
<keyword evidence="3 5" id="KW-0539">Nucleus</keyword>
<dbReference type="GO" id="GO:0005634">
    <property type="term" value="C:nucleus"/>
    <property type="evidence" value="ECO:0007669"/>
    <property type="project" value="UniProtKB-SubCell"/>
</dbReference>
<dbReference type="AlphaFoldDB" id="A0A167D5W4"/>
<keyword evidence="7" id="KW-1185">Reference proteome</keyword>
<evidence type="ECO:0000256" key="3">
    <source>
        <dbReference type="ARBA" id="ARBA00023242"/>
    </source>
</evidence>
<name>A0A167D5W4_9ASCO</name>
<dbReference type="GO" id="GO:0010499">
    <property type="term" value="P:proteasomal ubiquitin-independent protein catabolic process"/>
    <property type="evidence" value="ECO:0007669"/>
    <property type="project" value="EnsemblFungi"/>
</dbReference>
<comment type="similarity">
    <text evidence="5">Belongs to the peptidase T1B family.</text>
</comment>
<evidence type="ECO:0000256" key="5">
    <source>
        <dbReference type="RuleBase" id="RU004203"/>
    </source>
</evidence>
<dbReference type="InterPro" id="IPR035206">
    <property type="entry name" value="Proteasome_beta2"/>
</dbReference>
<dbReference type="EMBL" id="CP014501">
    <property type="protein sequence ID" value="ANB12522.1"/>
    <property type="molecule type" value="Genomic_DNA"/>
</dbReference>
<sequence>MDILIGITTKDSVLIATSKSVARGVSVIKTNDDKTRELTDHSLLAFSGESGDTTNFAEYIQANIRLYGTRNGFEMSNKAIASFTRNELASALRSRKPYQVNILIGGYDVKKKKATLNWIDYLAANVELPYAAHGYAQYYVLSLLDRHHDPNMTQEQGLELLKDCIKELRLRMPIDFKGVQVKVVDEAGVRKLPEDF</sequence>
<gene>
    <name evidence="6" type="primary">PRE1</name>
    <name evidence="6" type="ORF">AWJ20_778</name>
</gene>
<evidence type="ECO:0000256" key="2">
    <source>
        <dbReference type="ARBA" id="ARBA00022942"/>
    </source>
</evidence>
<evidence type="ECO:0000313" key="6">
    <source>
        <dbReference type="EMBL" id="ANB12522.1"/>
    </source>
</evidence>
<comment type="subunit">
    <text evidence="5">Component of the proteasome complex.</text>
</comment>
<dbReference type="PANTHER" id="PTHR32194:SF2">
    <property type="entry name" value="PROTEASOME SUBUNIT BETA TYPE-1"/>
    <property type="match status" value="1"/>
</dbReference>
<dbReference type="FunFam" id="3.60.20.10:FF:000008">
    <property type="entry name" value="Proteasome subunit beta type-4"/>
    <property type="match status" value="1"/>
</dbReference>
<dbReference type="OrthoDB" id="268428at2759"/>
<dbReference type="PANTHER" id="PTHR32194">
    <property type="entry name" value="METALLOPROTEASE TLDD"/>
    <property type="match status" value="1"/>
</dbReference>
<proteinExistence type="inferred from homology"/>
<dbReference type="GO" id="GO:0019774">
    <property type="term" value="C:proteasome core complex, beta-subunit complex"/>
    <property type="evidence" value="ECO:0007669"/>
    <property type="project" value="EnsemblFungi"/>
</dbReference>
<evidence type="ECO:0000256" key="4">
    <source>
        <dbReference type="ARBA" id="ARBA00026071"/>
    </source>
</evidence>
<organism evidence="6 7">
    <name type="scientific">Sugiyamaella lignohabitans</name>
    <dbReference type="NCBI Taxonomy" id="796027"/>
    <lineage>
        <taxon>Eukaryota</taxon>
        <taxon>Fungi</taxon>
        <taxon>Dikarya</taxon>
        <taxon>Ascomycota</taxon>
        <taxon>Saccharomycotina</taxon>
        <taxon>Dipodascomycetes</taxon>
        <taxon>Dipodascales</taxon>
        <taxon>Trichomonascaceae</taxon>
        <taxon>Sugiyamaella</taxon>
    </lineage>
</organism>
<comment type="subunit">
    <text evidence="4">The 26S proteasome consists of a 20S proteasome core and two 19S regulatory subunits. The 20S proteasome core is composed of 28 subunits that are arranged in four stacked rings, resulting in a barrel-shaped structure. The two end rings are each formed by seven alpha subunits, and the two central rings are each formed by seven beta subunits. The catalytic chamber with the active sites is on the inside of the barrel.</text>
</comment>
<dbReference type="GeneID" id="30037847"/>
<comment type="function">
    <text evidence="5">Component of the proteasome, a multicatalytic proteinase complex which is characterized by its ability to cleave peptides with Arg, Phe, Tyr, Leu, and Glu adjacent to the leaving group at neutral or slightly basic pH. The proteasome has an ATP-dependent proteolytic activity.</text>
</comment>
<accession>A0A167D5W4</accession>
<dbReference type="InterPro" id="IPR001353">
    <property type="entry name" value="Proteasome_sua/b"/>
</dbReference>
<keyword evidence="2 5" id="KW-0647">Proteasome</keyword>